<keyword evidence="10" id="KW-1185">Reference proteome</keyword>
<gene>
    <name evidence="9" type="ORF">FQV37_1613</name>
</gene>
<sequence>MKFILSALPTAMMTVAVMSVPVMTYASTDADSIEASDDVTPVAVTQIIDTDSPTDNNRPAVAPFHTVPNPQDAESQALSTLVDPITHKAVDNSYALDVSSFLSLEQAQQLLVQVSPKIAANQAAIAASEYQTDALRTIDNPLVFARVSASAYHLDEDIDLSSLRSGIVNEVNNGVDNIVPPTADLPDFGELVGERIPDSYNLKRSGSTSGAGLGVVWPIYTAGRTDALTGASDARTQEAMADSVLDKNELYNTLIERYFKAQLAIIAAYLREDAYDTLQQTDHMAERLFEEGFISRVDRLEAQSALADAKSESVNANNDARLAMIALQRLLRTDYRIKPTTPLFVSSRPLPDVSYFQDLALNNHPGLQKVAAKRAQAQQLHALSDTGYKPTVLLYGYGQVEKDPSWVAGISASWKLWGGLDKAASLASSSAKIRQADLSEIEVSDNLLLLVEKNWHDVNNAQSRYQALQSNVDLAAEVLRLRRLGLQEGVNTTVDVVQAQTQSLKARTEQAQAANDYVQSLAALMQSCGTPLAFNAYLNAADIQLPTLYTEQ</sequence>
<dbReference type="PANTHER" id="PTHR30026:SF5">
    <property type="entry name" value="ABC-TYPE EFFLUX SYSTEM SECRETIN COMPONENT"/>
    <property type="match status" value="1"/>
</dbReference>
<dbReference type="InterPro" id="IPR003423">
    <property type="entry name" value="OMP_efflux"/>
</dbReference>
<keyword evidence="6" id="KW-0472">Membrane</keyword>
<feature type="chain" id="PRO_5026724757" evidence="8">
    <location>
        <begin position="27"/>
        <end position="552"/>
    </location>
</feature>
<dbReference type="InterPro" id="IPR051906">
    <property type="entry name" value="TolC-like"/>
</dbReference>
<dbReference type="RefSeq" id="WP_160020944.1">
    <property type="nucleotide sequence ID" value="NZ_VZIZ01000003.1"/>
</dbReference>
<feature type="signal peptide" evidence="8">
    <location>
        <begin position="1"/>
        <end position="26"/>
    </location>
</feature>
<evidence type="ECO:0000313" key="10">
    <source>
        <dbReference type="Proteomes" id="UP000471465"/>
    </source>
</evidence>
<comment type="caution">
    <text evidence="9">The sequence shown here is derived from an EMBL/GenBank/DDBJ whole genome shotgun (WGS) entry which is preliminary data.</text>
</comment>
<keyword evidence="7" id="KW-0998">Cell outer membrane</keyword>
<accession>A0A6N7C3V6</accession>
<dbReference type="AlphaFoldDB" id="A0A6N7C3V6"/>
<name>A0A6N7C3V6_9GAMM</name>
<evidence type="ECO:0000256" key="5">
    <source>
        <dbReference type="ARBA" id="ARBA00022692"/>
    </source>
</evidence>
<evidence type="ECO:0000256" key="4">
    <source>
        <dbReference type="ARBA" id="ARBA00022452"/>
    </source>
</evidence>
<proteinExistence type="inferred from homology"/>
<dbReference type="Proteomes" id="UP000471465">
    <property type="component" value="Unassembled WGS sequence"/>
</dbReference>
<keyword evidence="9" id="KW-0449">Lipoprotein</keyword>
<evidence type="ECO:0000256" key="1">
    <source>
        <dbReference type="ARBA" id="ARBA00004442"/>
    </source>
</evidence>
<comment type="subcellular location">
    <subcellularLocation>
        <location evidence="1">Cell outer membrane</location>
    </subcellularLocation>
</comment>
<evidence type="ECO:0000256" key="3">
    <source>
        <dbReference type="ARBA" id="ARBA00022448"/>
    </source>
</evidence>
<dbReference type="EMBL" id="VZIZ01000003">
    <property type="protein sequence ID" value="KAF0570072.1"/>
    <property type="molecule type" value="Genomic_DNA"/>
</dbReference>
<keyword evidence="5" id="KW-0812">Transmembrane</keyword>
<dbReference type="GO" id="GO:0015562">
    <property type="term" value="F:efflux transmembrane transporter activity"/>
    <property type="evidence" value="ECO:0007669"/>
    <property type="project" value="InterPro"/>
</dbReference>
<evidence type="ECO:0000313" key="9">
    <source>
        <dbReference type="EMBL" id="KAF0570072.1"/>
    </source>
</evidence>
<dbReference type="SUPFAM" id="SSF56954">
    <property type="entry name" value="Outer membrane efflux proteins (OEP)"/>
    <property type="match status" value="1"/>
</dbReference>
<dbReference type="GO" id="GO:0009279">
    <property type="term" value="C:cell outer membrane"/>
    <property type="evidence" value="ECO:0007669"/>
    <property type="project" value="UniProtKB-SubCell"/>
</dbReference>
<evidence type="ECO:0000256" key="2">
    <source>
        <dbReference type="ARBA" id="ARBA00007613"/>
    </source>
</evidence>
<comment type="similarity">
    <text evidence="2">Belongs to the outer membrane factor (OMF) (TC 1.B.17) family.</text>
</comment>
<dbReference type="PANTHER" id="PTHR30026">
    <property type="entry name" value="OUTER MEMBRANE PROTEIN TOLC"/>
    <property type="match status" value="1"/>
</dbReference>
<keyword evidence="8" id="KW-0732">Signal</keyword>
<dbReference type="Gene3D" id="1.20.1600.10">
    <property type="entry name" value="Outer membrane efflux proteins (OEP)"/>
    <property type="match status" value="1"/>
</dbReference>
<organism evidence="9 10">
    <name type="scientific">Psychrobacter nivimaris</name>
    <dbReference type="NCBI Taxonomy" id="281738"/>
    <lineage>
        <taxon>Bacteria</taxon>
        <taxon>Pseudomonadati</taxon>
        <taxon>Pseudomonadota</taxon>
        <taxon>Gammaproteobacteria</taxon>
        <taxon>Moraxellales</taxon>
        <taxon>Moraxellaceae</taxon>
        <taxon>Psychrobacter</taxon>
    </lineage>
</organism>
<protein>
    <submittedName>
        <fullName evidence="9">Efflux transport system, outer membrane factor (OMF) lipoprotein</fullName>
    </submittedName>
</protein>
<evidence type="ECO:0000256" key="7">
    <source>
        <dbReference type="ARBA" id="ARBA00023237"/>
    </source>
</evidence>
<dbReference type="GO" id="GO:1990281">
    <property type="term" value="C:efflux pump complex"/>
    <property type="evidence" value="ECO:0007669"/>
    <property type="project" value="TreeGrafter"/>
</dbReference>
<keyword evidence="4" id="KW-1134">Transmembrane beta strand</keyword>
<evidence type="ECO:0000256" key="8">
    <source>
        <dbReference type="SAM" id="SignalP"/>
    </source>
</evidence>
<dbReference type="Pfam" id="PF02321">
    <property type="entry name" value="OEP"/>
    <property type="match status" value="2"/>
</dbReference>
<dbReference type="GO" id="GO:0015288">
    <property type="term" value="F:porin activity"/>
    <property type="evidence" value="ECO:0007669"/>
    <property type="project" value="TreeGrafter"/>
</dbReference>
<reference evidence="9 10" key="1">
    <citation type="submission" date="2019-09" db="EMBL/GenBank/DDBJ databases">
        <title>Draft genome sequence of Psychrobacter nivimaris LAMA 639, in search for biotechnological relevant genes.</title>
        <authorList>
            <person name="Lima A.O.S."/>
            <person name="Staloch B.E.K."/>
            <person name="Freitas R.C."/>
            <person name="Niero H."/>
            <person name="Silva M.A.C."/>
        </authorList>
    </citation>
    <scope>NUCLEOTIDE SEQUENCE [LARGE SCALE GENOMIC DNA]</scope>
    <source>
        <strain evidence="9 10">LAMA 639</strain>
    </source>
</reference>
<evidence type="ECO:0000256" key="6">
    <source>
        <dbReference type="ARBA" id="ARBA00023136"/>
    </source>
</evidence>
<keyword evidence="3" id="KW-0813">Transport</keyword>